<comment type="caution">
    <text evidence="1">The sequence shown here is derived from an EMBL/GenBank/DDBJ whole genome shotgun (WGS) entry which is preliminary data.</text>
</comment>
<gene>
    <name evidence="1" type="ORF">HPP92_027614</name>
</gene>
<sequence>MSEKLFDVVHQCYDWLPASQIFGKLLENGRNFHSEWTKKAPRFVFSVLQSISYSKFGVKWLSFFVVHELGHEIRVFTNAAISGSSNEASSPPKDEPDDFYDFTPEDYYRIVANKLGAQSQILKTSKMREAEAAARRARITKVCDICTSLSCGLFLSSFLSSSLVKNFVSQLKPFL</sequence>
<keyword evidence="2" id="KW-1185">Reference proteome</keyword>
<dbReference type="PANTHER" id="PTHR47557">
    <property type="entry name" value="PLANT UBX DOMAIN-CONTAINING PROTEIN 1"/>
    <property type="match status" value="1"/>
</dbReference>
<dbReference type="InterPro" id="IPR044232">
    <property type="entry name" value="PUX1"/>
</dbReference>
<evidence type="ECO:0000313" key="2">
    <source>
        <dbReference type="Proteomes" id="UP000636800"/>
    </source>
</evidence>
<evidence type="ECO:0000313" key="1">
    <source>
        <dbReference type="EMBL" id="KAG0448921.1"/>
    </source>
</evidence>
<dbReference type="GO" id="GO:0032984">
    <property type="term" value="P:protein-containing complex disassembly"/>
    <property type="evidence" value="ECO:0007669"/>
    <property type="project" value="InterPro"/>
</dbReference>
<accession>A0A835PB81</accession>
<protein>
    <submittedName>
        <fullName evidence="1">Uncharacterized protein</fullName>
    </submittedName>
</protein>
<organism evidence="1 2">
    <name type="scientific">Vanilla planifolia</name>
    <name type="common">Vanilla</name>
    <dbReference type="NCBI Taxonomy" id="51239"/>
    <lineage>
        <taxon>Eukaryota</taxon>
        <taxon>Viridiplantae</taxon>
        <taxon>Streptophyta</taxon>
        <taxon>Embryophyta</taxon>
        <taxon>Tracheophyta</taxon>
        <taxon>Spermatophyta</taxon>
        <taxon>Magnoliopsida</taxon>
        <taxon>Liliopsida</taxon>
        <taxon>Asparagales</taxon>
        <taxon>Orchidaceae</taxon>
        <taxon>Vanilloideae</taxon>
        <taxon>Vanilleae</taxon>
        <taxon>Vanilla</taxon>
    </lineage>
</organism>
<dbReference type="PANTHER" id="PTHR47557:SF2">
    <property type="entry name" value="PLANT UBX DOMAIN-CONTAINING PROTEIN 1"/>
    <property type="match status" value="1"/>
</dbReference>
<reference evidence="1 2" key="1">
    <citation type="journal article" date="2020" name="Nat. Food">
        <title>A phased Vanilla planifolia genome enables genetic improvement of flavour and production.</title>
        <authorList>
            <person name="Hasing T."/>
            <person name="Tang H."/>
            <person name="Brym M."/>
            <person name="Khazi F."/>
            <person name="Huang T."/>
            <person name="Chambers A.H."/>
        </authorList>
    </citation>
    <scope>NUCLEOTIDE SEQUENCE [LARGE SCALE GENOMIC DNA]</scope>
    <source>
        <tissue evidence="1">Leaf</tissue>
    </source>
</reference>
<name>A0A835PB81_VANPL</name>
<dbReference type="Proteomes" id="UP000636800">
    <property type="component" value="Unassembled WGS sequence"/>
</dbReference>
<dbReference type="OrthoDB" id="1655036at2759"/>
<dbReference type="EMBL" id="JADCNL010000246">
    <property type="protein sequence ID" value="KAG0448921.1"/>
    <property type="molecule type" value="Genomic_DNA"/>
</dbReference>
<dbReference type="GO" id="GO:0051117">
    <property type="term" value="F:ATPase binding"/>
    <property type="evidence" value="ECO:0007669"/>
    <property type="project" value="InterPro"/>
</dbReference>
<dbReference type="AlphaFoldDB" id="A0A835PB81"/>
<proteinExistence type="predicted"/>